<feature type="transmembrane region" description="Helical" evidence="5">
    <location>
        <begin position="141"/>
        <end position="160"/>
    </location>
</feature>
<dbReference type="RefSeq" id="WP_091697209.1">
    <property type="nucleotide sequence ID" value="NZ_FPCG01000006.1"/>
</dbReference>
<dbReference type="Proteomes" id="UP000198881">
    <property type="component" value="Unassembled WGS sequence"/>
</dbReference>
<feature type="transmembrane region" description="Helical" evidence="5">
    <location>
        <begin position="311"/>
        <end position="328"/>
    </location>
</feature>
<dbReference type="InterPro" id="IPR011701">
    <property type="entry name" value="MFS"/>
</dbReference>
<reference evidence="7 8" key="1">
    <citation type="submission" date="2016-10" db="EMBL/GenBank/DDBJ databases">
        <authorList>
            <person name="de Groot N.N."/>
        </authorList>
    </citation>
    <scope>NUCLEOTIDE SEQUENCE [LARGE SCALE GENOMIC DNA]</scope>
    <source>
        <strain evidence="7 8">CGMCC 1.7054</strain>
    </source>
</reference>
<evidence type="ECO:0000313" key="7">
    <source>
        <dbReference type="EMBL" id="SFV23107.1"/>
    </source>
</evidence>
<dbReference type="OrthoDB" id="9814001at2"/>
<feature type="domain" description="Major facilitator superfamily (MFS) profile" evidence="6">
    <location>
        <begin position="12"/>
        <end position="402"/>
    </location>
</feature>
<dbReference type="AlphaFoldDB" id="A0A1I7MMG8"/>
<keyword evidence="4 5" id="KW-0472">Membrane</keyword>
<evidence type="ECO:0000313" key="8">
    <source>
        <dbReference type="Proteomes" id="UP000198881"/>
    </source>
</evidence>
<feature type="transmembrane region" description="Helical" evidence="5">
    <location>
        <begin position="109"/>
        <end position="129"/>
    </location>
</feature>
<dbReference type="GO" id="GO:0022857">
    <property type="term" value="F:transmembrane transporter activity"/>
    <property type="evidence" value="ECO:0007669"/>
    <property type="project" value="InterPro"/>
</dbReference>
<feature type="transmembrane region" description="Helical" evidence="5">
    <location>
        <begin position="78"/>
        <end position="97"/>
    </location>
</feature>
<proteinExistence type="predicted"/>
<dbReference type="Gene3D" id="1.20.1250.20">
    <property type="entry name" value="MFS general substrate transporter like domains"/>
    <property type="match status" value="1"/>
</dbReference>
<organism evidence="7 8">
    <name type="scientific">Micrococcus terreus</name>
    <dbReference type="NCBI Taxonomy" id="574650"/>
    <lineage>
        <taxon>Bacteria</taxon>
        <taxon>Bacillati</taxon>
        <taxon>Actinomycetota</taxon>
        <taxon>Actinomycetes</taxon>
        <taxon>Micrococcales</taxon>
        <taxon>Micrococcaceae</taxon>
        <taxon>Micrococcus</taxon>
    </lineage>
</organism>
<feature type="transmembrane region" description="Helical" evidence="5">
    <location>
        <begin position="47"/>
        <end position="66"/>
    </location>
</feature>
<evidence type="ECO:0000256" key="2">
    <source>
        <dbReference type="ARBA" id="ARBA00022692"/>
    </source>
</evidence>
<accession>A0A1I7MMG8</accession>
<keyword evidence="8" id="KW-1185">Reference proteome</keyword>
<feature type="transmembrane region" description="Helical" evidence="5">
    <location>
        <begin position="166"/>
        <end position="187"/>
    </location>
</feature>
<dbReference type="PROSITE" id="PS50850">
    <property type="entry name" value="MFS"/>
    <property type="match status" value="1"/>
</dbReference>
<dbReference type="InterPro" id="IPR036259">
    <property type="entry name" value="MFS_trans_sf"/>
</dbReference>
<dbReference type="InterPro" id="IPR020846">
    <property type="entry name" value="MFS_dom"/>
</dbReference>
<protein>
    <submittedName>
        <fullName evidence="7">Predicted arabinose efflux permease, MFS family</fullName>
    </submittedName>
</protein>
<evidence type="ECO:0000256" key="3">
    <source>
        <dbReference type="ARBA" id="ARBA00022989"/>
    </source>
</evidence>
<evidence type="ECO:0000256" key="1">
    <source>
        <dbReference type="ARBA" id="ARBA00004651"/>
    </source>
</evidence>
<dbReference type="PANTHER" id="PTHR23531">
    <property type="entry name" value="QUINOLENE RESISTANCE PROTEIN NORA"/>
    <property type="match status" value="1"/>
</dbReference>
<dbReference type="STRING" id="574650.SAMN04487966_10639"/>
<feature type="transmembrane region" description="Helical" evidence="5">
    <location>
        <begin position="349"/>
        <end position="373"/>
    </location>
</feature>
<feature type="transmembrane region" description="Helical" evidence="5">
    <location>
        <begin position="230"/>
        <end position="252"/>
    </location>
</feature>
<feature type="transmembrane region" description="Helical" evidence="5">
    <location>
        <begin position="289"/>
        <end position="305"/>
    </location>
</feature>
<keyword evidence="2 5" id="KW-0812">Transmembrane</keyword>
<name>A0A1I7MMG8_9MICC</name>
<dbReference type="CDD" id="cd17489">
    <property type="entry name" value="MFS_YfcJ_like"/>
    <property type="match status" value="1"/>
</dbReference>
<feature type="transmembrane region" description="Helical" evidence="5">
    <location>
        <begin position="258"/>
        <end position="277"/>
    </location>
</feature>
<comment type="subcellular location">
    <subcellularLocation>
        <location evidence="1">Cell membrane</location>
        <topology evidence="1">Multi-pass membrane protein</topology>
    </subcellularLocation>
</comment>
<evidence type="ECO:0000256" key="5">
    <source>
        <dbReference type="SAM" id="Phobius"/>
    </source>
</evidence>
<dbReference type="PANTHER" id="PTHR23531:SF1">
    <property type="entry name" value="QUINOLENE RESISTANCE PROTEIN NORA"/>
    <property type="match status" value="1"/>
</dbReference>
<sequence length="417" mass="42958">MPESPAPLWTRGYVLACLANVLMFFNVHLLLSTVAGYVVARFTVGDAVGGAAAAVFIIGTVVARLLAGPLIERFGPRVLLLIAFAAFVVAPLLYWASGAVWMLLVVRTLHGLTFGVGSTVIAGAAVSRIPRTRMAEGTTHYSSSTLIGVAAGPVVGLALAGSDAGFGPIAVTASVVSAAGLAVAVLLPPVSRLRQATEPSSGGPVGPCSSQEVHRPGWARFVEPGALPSAVMGTLYSIGYAAIVTFLAQLAAERGFGAAASAFFLVYAGAVLITRLFTGRLMDRTGPNVVMVPGFVLFAVALALLSVAQSWPVLLASAVLVALGYGQLQSAGQTISVIQVPPARAGMGAATYFLGIDVGMGLGPILAGVLAQWLGVGPMYLLLAAFMVMLLPVYWLVQGRQLRRPDTPAPPETNPEK</sequence>
<dbReference type="EMBL" id="FPCG01000006">
    <property type="protein sequence ID" value="SFV23107.1"/>
    <property type="molecule type" value="Genomic_DNA"/>
</dbReference>
<feature type="transmembrane region" description="Helical" evidence="5">
    <location>
        <begin position="12"/>
        <end position="35"/>
    </location>
</feature>
<dbReference type="InterPro" id="IPR052714">
    <property type="entry name" value="MFS_Exporter"/>
</dbReference>
<dbReference type="GO" id="GO:0005886">
    <property type="term" value="C:plasma membrane"/>
    <property type="evidence" value="ECO:0007669"/>
    <property type="project" value="UniProtKB-SubCell"/>
</dbReference>
<keyword evidence="3 5" id="KW-1133">Transmembrane helix</keyword>
<feature type="transmembrane region" description="Helical" evidence="5">
    <location>
        <begin position="379"/>
        <end position="397"/>
    </location>
</feature>
<gene>
    <name evidence="7" type="ORF">SAMN04487966_10639</name>
</gene>
<dbReference type="Pfam" id="PF07690">
    <property type="entry name" value="MFS_1"/>
    <property type="match status" value="1"/>
</dbReference>
<evidence type="ECO:0000259" key="6">
    <source>
        <dbReference type="PROSITE" id="PS50850"/>
    </source>
</evidence>
<dbReference type="SUPFAM" id="SSF103473">
    <property type="entry name" value="MFS general substrate transporter"/>
    <property type="match status" value="1"/>
</dbReference>
<evidence type="ECO:0000256" key="4">
    <source>
        <dbReference type="ARBA" id="ARBA00023136"/>
    </source>
</evidence>